<dbReference type="STRING" id="101091.A0A1C7MV38"/>
<dbReference type="Proteomes" id="UP000093000">
    <property type="component" value="Unassembled WGS sequence"/>
</dbReference>
<reference evidence="2 3" key="1">
    <citation type="submission" date="2016-03" db="EMBL/GenBank/DDBJ databases">
        <title>Choanephora cucurbitarum.</title>
        <authorList>
            <person name="Min B."/>
            <person name="Park H."/>
            <person name="Park J.-H."/>
            <person name="Shin H.-D."/>
            <person name="Choi I.-G."/>
        </authorList>
    </citation>
    <scope>NUCLEOTIDE SEQUENCE [LARGE SCALE GENOMIC DNA]</scope>
    <source>
        <strain evidence="2 3">KUS-F28377</strain>
    </source>
</reference>
<dbReference type="SUPFAM" id="SSF50630">
    <property type="entry name" value="Acid proteases"/>
    <property type="match status" value="1"/>
</dbReference>
<keyword evidence="3" id="KW-1185">Reference proteome</keyword>
<evidence type="ECO:0000256" key="1">
    <source>
        <dbReference type="SAM" id="MobiDB-lite"/>
    </source>
</evidence>
<sequence>MNLYRNNRSGSSGPSRKPTLNAIDTTVTDADCDCSPSSSTSHNKATDSSSYLSSVSSQLSQNVVISSESETDSKCENKLNPQFTSLPSAVRMIGPPNEASRLPVELVSEKSSDAIHLSNLNTVVSCNLPLYHGVLTSVDGDSIDVHVLIDNGASENYIAPHVSHLIEGTRHRVQGRKVETAGGNTSPITEKVVFDLSLQGHTSSMSAFVFDTKFDIILGRSWLKEHKPKANWLDDSGKVSCCLDVGSDGTILPVQDDFRPLLDDVVAPVSLNYLISKKQAKKVIGKDGADVCLLYLLDDSDSSSTVRDNASSFWSHLPEDFPSVFLDRLPGLPSDRGVQHVIDTGDCKPITPQLMGKKSCVADCVGATLKIWANHTR</sequence>
<dbReference type="AlphaFoldDB" id="A0A1C7MV38"/>
<organism evidence="2 3">
    <name type="scientific">Choanephora cucurbitarum</name>
    <dbReference type="NCBI Taxonomy" id="101091"/>
    <lineage>
        <taxon>Eukaryota</taxon>
        <taxon>Fungi</taxon>
        <taxon>Fungi incertae sedis</taxon>
        <taxon>Mucoromycota</taxon>
        <taxon>Mucoromycotina</taxon>
        <taxon>Mucoromycetes</taxon>
        <taxon>Mucorales</taxon>
        <taxon>Mucorineae</taxon>
        <taxon>Choanephoraceae</taxon>
        <taxon>Choanephoroideae</taxon>
        <taxon>Choanephora</taxon>
    </lineage>
</organism>
<name>A0A1C7MV38_9FUNG</name>
<dbReference type="InterPro" id="IPR021109">
    <property type="entry name" value="Peptidase_aspartic_dom_sf"/>
</dbReference>
<dbReference type="InParanoid" id="A0A1C7MV38"/>
<feature type="compositionally biased region" description="Low complexity" evidence="1">
    <location>
        <begin position="1"/>
        <end position="16"/>
    </location>
</feature>
<dbReference type="Pfam" id="PF13650">
    <property type="entry name" value="Asp_protease_2"/>
    <property type="match status" value="1"/>
</dbReference>
<comment type="caution">
    <text evidence="2">The sequence shown here is derived from an EMBL/GenBank/DDBJ whole genome shotgun (WGS) entry which is preliminary data.</text>
</comment>
<gene>
    <name evidence="2" type="ORF">A0J61_11249</name>
</gene>
<dbReference type="OrthoDB" id="2290219at2759"/>
<evidence type="ECO:0000313" key="2">
    <source>
        <dbReference type="EMBL" id="OBZ80702.1"/>
    </source>
</evidence>
<feature type="region of interest" description="Disordered" evidence="1">
    <location>
        <begin position="1"/>
        <end position="21"/>
    </location>
</feature>
<accession>A0A1C7MV38</accession>
<evidence type="ECO:0000313" key="3">
    <source>
        <dbReference type="Proteomes" id="UP000093000"/>
    </source>
</evidence>
<dbReference type="CDD" id="cd00303">
    <property type="entry name" value="retropepsin_like"/>
    <property type="match status" value="1"/>
</dbReference>
<proteinExistence type="predicted"/>
<protein>
    <submittedName>
        <fullName evidence="2">Uncharacterized protein</fullName>
    </submittedName>
</protein>
<dbReference type="EMBL" id="LUGH01001828">
    <property type="protein sequence ID" value="OBZ80702.1"/>
    <property type="molecule type" value="Genomic_DNA"/>
</dbReference>
<dbReference type="Gene3D" id="2.40.70.10">
    <property type="entry name" value="Acid Proteases"/>
    <property type="match status" value="1"/>
</dbReference>